<accession>A0A0D2BQB4</accession>
<feature type="transmembrane region" description="Helical" evidence="8">
    <location>
        <begin position="110"/>
        <end position="133"/>
    </location>
</feature>
<keyword evidence="5 8" id="KW-1133">Transmembrane helix</keyword>
<keyword evidence="11" id="KW-1185">Reference proteome</keyword>
<dbReference type="HOGENOM" id="CLU_001265_30_13_1"/>
<evidence type="ECO:0000256" key="6">
    <source>
        <dbReference type="ARBA" id="ARBA00023136"/>
    </source>
</evidence>
<dbReference type="AlphaFoldDB" id="A0A0D2BQB4"/>
<feature type="transmembrane region" description="Helical" evidence="8">
    <location>
        <begin position="52"/>
        <end position="70"/>
    </location>
</feature>
<evidence type="ECO:0000256" key="2">
    <source>
        <dbReference type="ARBA" id="ARBA00010992"/>
    </source>
</evidence>
<dbReference type="EMBL" id="KN847497">
    <property type="protein sequence ID" value="KIW13324.1"/>
    <property type="molecule type" value="Genomic_DNA"/>
</dbReference>
<reference evidence="10 11" key="1">
    <citation type="submission" date="2015-01" db="EMBL/GenBank/DDBJ databases">
        <title>The Genome Sequence of Exophiala spinifera CBS89968.</title>
        <authorList>
            <consortium name="The Broad Institute Genomics Platform"/>
            <person name="Cuomo C."/>
            <person name="de Hoog S."/>
            <person name="Gorbushina A."/>
            <person name="Stielow B."/>
            <person name="Teixiera M."/>
            <person name="Abouelleil A."/>
            <person name="Chapman S.B."/>
            <person name="Priest M."/>
            <person name="Young S.K."/>
            <person name="Wortman J."/>
            <person name="Nusbaum C."/>
            <person name="Birren B."/>
        </authorList>
    </citation>
    <scope>NUCLEOTIDE SEQUENCE [LARGE SCALE GENOMIC DNA]</scope>
    <source>
        <strain evidence="10 11">CBS 89968</strain>
    </source>
</reference>
<dbReference type="VEuPathDB" id="FungiDB:PV08_08512"/>
<dbReference type="PANTHER" id="PTHR48022:SF31">
    <property type="entry name" value="HEXOSE TRANSPORTER"/>
    <property type="match status" value="1"/>
</dbReference>
<evidence type="ECO:0000256" key="3">
    <source>
        <dbReference type="ARBA" id="ARBA00022448"/>
    </source>
</evidence>
<sequence length="472" mass="51359">MMSGLNILPSYTDYFHLNTATFALQSAIGWAGTATAGLFYGQVTDWIGRKKAMWLSAVITLVGVILQVSAQNIAMFVIARFVVGLGNGTAFLCGPVYLSETLTLKWRGVGLGIFMSFFYVGGLLAAGITYGTAKLDSTWAWRLPSALQGVLTLISVTVLPFVPESPRWLVYRGRQAEAMSVLAATYADGNREDPVVMVTYKEICDVLEREVTEGQRLNPYMLLKNHQNLRRLALCLSVAAITMLSGNNIISYYLGKMLDNAGITNTNTQLEINIILNAWCLVCALVGTFTLDVVGRKPLAIVSSVAMTVFIFLVGALTKRNSNSSGVYGTVALIFLFQGSYSLAWTPLAMLYPPEVLNYSLRSSGIGVYTFASNGLGLMVTMSFPYALDAIGWKTYMINGCWDVLQVVYVVIFWVETKGKTLEEVDELFGVEPSSGVPHLATVIQGVEPGLRLRGSTDLPIAAPLTETMGKQ</sequence>
<feature type="transmembrane region" description="Helical" evidence="8">
    <location>
        <begin position="330"/>
        <end position="352"/>
    </location>
</feature>
<evidence type="ECO:0000259" key="9">
    <source>
        <dbReference type="PROSITE" id="PS50850"/>
    </source>
</evidence>
<feature type="transmembrane region" description="Helical" evidence="8">
    <location>
        <begin position="299"/>
        <end position="318"/>
    </location>
</feature>
<evidence type="ECO:0000313" key="10">
    <source>
        <dbReference type="EMBL" id="KIW13324.1"/>
    </source>
</evidence>
<feature type="transmembrane region" description="Helical" evidence="8">
    <location>
        <begin position="232"/>
        <end position="254"/>
    </location>
</feature>
<evidence type="ECO:0000256" key="5">
    <source>
        <dbReference type="ARBA" id="ARBA00022989"/>
    </source>
</evidence>
<dbReference type="RefSeq" id="XP_016233540.1">
    <property type="nucleotide sequence ID" value="XM_016382837.1"/>
</dbReference>
<dbReference type="GO" id="GO:0005351">
    <property type="term" value="F:carbohydrate:proton symporter activity"/>
    <property type="evidence" value="ECO:0007669"/>
    <property type="project" value="TreeGrafter"/>
</dbReference>
<dbReference type="PRINTS" id="PR00171">
    <property type="entry name" value="SUGRTRNSPORT"/>
</dbReference>
<evidence type="ECO:0000256" key="7">
    <source>
        <dbReference type="RuleBase" id="RU003346"/>
    </source>
</evidence>
<comment type="similarity">
    <text evidence="2 7">Belongs to the major facilitator superfamily. Sugar transporter (TC 2.A.1.1) family.</text>
</comment>
<dbReference type="GeneID" id="27335595"/>
<dbReference type="GO" id="GO:0016020">
    <property type="term" value="C:membrane"/>
    <property type="evidence" value="ECO:0007669"/>
    <property type="project" value="UniProtKB-SubCell"/>
</dbReference>
<dbReference type="FunFam" id="1.20.1250.20:FF:000134">
    <property type="entry name" value="MFS sugar transporter protein"/>
    <property type="match status" value="1"/>
</dbReference>
<feature type="transmembrane region" description="Helical" evidence="8">
    <location>
        <begin position="274"/>
        <end position="294"/>
    </location>
</feature>
<keyword evidence="3 7" id="KW-0813">Transport</keyword>
<gene>
    <name evidence="10" type="ORF">PV08_08512</name>
</gene>
<feature type="transmembrane region" description="Helical" evidence="8">
    <location>
        <begin position="76"/>
        <end position="98"/>
    </location>
</feature>
<dbReference type="Gene3D" id="1.20.1250.20">
    <property type="entry name" value="MFS general substrate transporter like domains"/>
    <property type="match status" value="1"/>
</dbReference>
<dbReference type="Pfam" id="PF00083">
    <property type="entry name" value="Sugar_tr"/>
    <property type="match status" value="1"/>
</dbReference>
<name>A0A0D2BQB4_9EURO</name>
<dbReference type="PROSITE" id="PS50850">
    <property type="entry name" value="MFS"/>
    <property type="match status" value="1"/>
</dbReference>
<protein>
    <recommendedName>
        <fullName evidence="9">Major facilitator superfamily (MFS) profile domain-containing protein</fullName>
    </recommendedName>
</protein>
<dbReference type="Proteomes" id="UP000053328">
    <property type="component" value="Unassembled WGS sequence"/>
</dbReference>
<keyword evidence="6 8" id="KW-0472">Membrane</keyword>
<dbReference type="InterPro" id="IPR005828">
    <property type="entry name" value="MFS_sugar_transport-like"/>
</dbReference>
<proteinExistence type="inferred from homology"/>
<dbReference type="InterPro" id="IPR003663">
    <property type="entry name" value="Sugar/inositol_transpt"/>
</dbReference>
<evidence type="ECO:0000256" key="8">
    <source>
        <dbReference type="SAM" id="Phobius"/>
    </source>
</evidence>
<dbReference type="InterPro" id="IPR020846">
    <property type="entry name" value="MFS_dom"/>
</dbReference>
<feature type="transmembrane region" description="Helical" evidence="8">
    <location>
        <begin position="139"/>
        <end position="162"/>
    </location>
</feature>
<dbReference type="SUPFAM" id="SSF103473">
    <property type="entry name" value="MFS general substrate transporter"/>
    <property type="match status" value="1"/>
</dbReference>
<evidence type="ECO:0000256" key="4">
    <source>
        <dbReference type="ARBA" id="ARBA00022692"/>
    </source>
</evidence>
<feature type="transmembrane region" description="Helical" evidence="8">
    <location>
        <begin position="20"/>
        <end position="40"/>
    </location>
</feature>
<organism evidence="10 11">
    <name type="scientific">Exophiala spinifera</name>
    <dbReference type="NCBI Taxonomy" id="91928"/>
    <lineage>
        <taxon>Eukaryota</taxon>
        <taxon>Fungi</taxon>
        <taxon>Dikarya</taxon>
        <taxon>Ascomycota</taxon>
        <taxon>Pezizomycotina</taxon>
        <taxon>Eurotiomycetes</taxon>
        <taxon>Chaetothyriomycetidae</taxon>
        <taxon>Chaetothyriales</taxon>
        <taxon>Herpotrichiellaceae</taxon>
        <taxon>Exophiala</taxon>
    </lineage>
</organism>
<keyword evidence="4 8" id="KW-0812">Transmembrane</keyword>
<dbReference type="InterPro" id="IPR005829">
    <property type="entry name" value="Sugar_transporter_CS"/>
</dbReference>
<feature type="transmembrane region" description="Helical" evidence="8">
    <location>
        <begin position="364"/>
        <end position="384"/>
    </location>
</feature>
<dbReference type="InterPro" id="IPR050360">
    <property type="entry name" value="MFS_Sugar_Transporters"/>
</dbReference>
<comment type="subcellular location">
    <subcellularLocation>
        <location evidence="1">Membrane</location>
        <topology evidence="1">Multi-pass membrane protein</topology>
    </subcellularLocation>
</comment>
<evidence type="ECO:0000256" key="1">
    <source>
        <dbReference type="ARBA" id="ARBA00004141"/>
    </source>
</evidence>
<dbReference type="NCBIfam" id="TIGR00879">
    <property type="entry name" value="SP"/>
    <property type="match status" value="1"/>
</dbReference>
<feature type="domain" description="Major facilitator superfamily (MFS) profile" evidence="9">
    <location>
        <begin position="1"/>
        <end position="418"/>
    </location>
</feature>
<dbReference type="PANTHER" id="PTHR48022">
    <property type="entry name" value="PLASTIDIC GLUCOSE TRANSPORTER 4"/>
    <property type="match status" value="1"/>
</dbReference>
<evidence type="ECO:0000313" key="11">
    <source>
        <dbReference type="Proteomes" id="UP000053328"/>
    </source>
</evidence>
<dbReference type="PROSITE" id="PS00217">
    <property type="entry name" value="SUGAR_TRANSPORT_2"/>
    <property type="match status" value="1"/>
</dbReference>
<dbReference type="OrthoDB" id="4540492at2759"/>
<dbReference type="InterPro" id="IPR036259">
    <property type="entry name" value="MFS_trans_sf"/>
</dbReference>